<feature type="signal peptide" evidence="1">
    <location>
        <begin position="1"/>
        <end position="27"/>
    </location>
</feature>
<feature type="chain" id="PRO_5003141130" description="Ice-binding protein C-terminal domain-containing protein" evidence="1">
    <location>
        <begin position="28"/>
        <end position="258"/>
    </location>
</feature>
<evidence type="ECO:0000313" key="3">
    <source>
        <dbReference type="EMBL" id="ADN13530.1"/>
    </source>
</evidence>
<keyword evidence="4" id="KW-1185">Reference proteome</keyword>
<accession>E0U5E0</accession>
<proteinExistence type="predicted"/>
<dbReference type="AlphaFoldDB" id="E0U5E0"/>
<dbReference type="Proteomes" id="UP000008206">
    <property type="component" value="Chromosome"/>
</dbReference>
<reference evidence="4" key="1">
    <citation type="journal article" date="2011" name="MBio">
        <title>Novel metabolic attributes of the genus Cyanothece, comprising a group of unicellular nitrogen-fixing Cyanobacteria.</title>
        <authorList>
            <person name="Bandyopadhyay A."/>
            <person name="Elvitigala T."/>
            <person name="Welsh E."/>
            <person name="Stockel J."/>
            <person name="Liberton M."/>
            <person name="Min H."/>
            <person name="Sherman L.A."/>
            <person name="Pakrasi H.B."/>
        </authorList>
    </citation>
    <scope>NUCLEOTIDE SEQUENCE [LARGE SCALE GENOMIC DNA]</scope>
    <source>
        <strain evidence="4">PCC 7822</strain>
    </source>
</reference>
<sequence>MKFRASIFGIIPIAVLLLNGTCTASQAASLVKFSILYNTEFKFPLLDEDLQPASVEISSLVDNLPTQFREALPENLPPVLSSPQILDVSVTGSSVALEPLYGLTNFTSKTYGLPLPPQIDPETGNAKRQVSIFRSNPADLNLNLPTPEYSDVYFGGDTKNKLFGFANDQAIFDYVQGTVSGGGIITIVGGEGIFKNATGRIEFIQQDRLGPPNEPVKGQARLDFSIEVPQAVPEPRTQVMLIGLGIMGVARFLKSRLH</sequence>
<evidence type="ECO:0000313" key="4">
    <source>
        <dbReference type="Proteomes" id="UP000008206"/>
    </source>
</evidence>
<dbReference type="EMBL" id="CP002198">
    <property type="protein sequence ID" value="ADN13530.1"/>
    <property type="molecule type" value="Genomic_DNA"/>
</dbReference>
<organism evidence="3 4">
    <name type="scientific">Gloeothece verrucosa (strain PCC 7822)</name>
    <name type="common">Cyanothece sp. (strain PCC 7822)</name>
    <dbReference type="NCBI Taxonomy" id="497965"/>
    <lineage>
        <taxon>Bacteria</taxon>
        <taxon>Bacillati</taxon>
        <taxon>Cyanobacteriota</taxon>
        <taxon>Cyanophyceae</taxon>
        <taxon>Oscillatoriophycideae</taxon>
        <taxon>Chroococcales</taxon>
        <taxon>Aphanothecaceae</taxon>
        <taxon>Gloeothece</taxon>
        <taxon>Gloeothece verrucosa</taxon>
    </lineage>
</organism>
<dbReference type="OrthoDB" id="510547at2"/>
<dbReference type="InterPro" id="IPR013424">
    <property type="entry name" value="Ice-binding_C"/>
</dbReference>
<dbReference type="eggNOG" id="ENOG50342HS">
    <property type="taxonomic scope" value="Bacteria"/>
</dbReference>
<dbReference type="RefSeq" id="WP_013321637.1">
    <property type="nucleotide sequence ID" value="NC_014501.1"/>
</dbReference>
<keyword evidence="1" id="KW-0732">Signal</keyword>
<dbReference type="KEGG" id="cyj:Cyan7822_1537"/>
<evidence type="ECO:0000259" key="2">
    <source>
        <dbReference type="Pfam" id="PF07589"/>
    </source>
</evidence>
<feature type="domain" description="Ice-binding protein C-terminal" evidence="2">
    <location>
        <begin position="231"/>
        <end position="251"/>
    </location>
</feature>
<gene>
    <name evidence="3" type="ordered locus">Cyan7822_1537</name>
</gene>
<evidence type="ECO:0000256" key="1">
    <source>
        <dbReference type="SAM" id="SignalP"/>
    </source>
</evidence>
<dbReference type="HOGENOM" id="CLU_1076538_0_0_3"/>
<dbReference type="Pfam" id="PF07589">
    <property type="entry name" value="PEP-CTERM"/>
    <property type="match status" value="1"/>
</dbReference>
<protein>
    <recommendedName>
        <fullName evidence="2">Ice-binding protein C-terminal domain-containing protein</fullName>
    </recommendedName>
</protein>
<name>E0U5E0_GLOV7</name>